<evidence type="ECO:0000313" key="15">
    <source>
        <dbReference type="EMBL" id="KRG19821.1"/>
    </source>
</evidence>
<reference evidence="16" key="3">
    <citation type="submission" date="2021-06" db="EMBL/GenBank/DDBJ databases">
        <title>Genomic Description and Analysis of Intracellular Bacteria, Candidatus Berkiella cookevillensis and Candidatus Berkiella aquae.</title>
        <authorList>
            <person name="Kidane D.T."/>
            <person name="Mehari Y.T."/>
            <person name="Rice F.C."/>
            <person name="Arivett B.A."/>
            <person name="Farone A.L."/>
            <person name="Berk S.G."/>
            <person name="Farone M.B."/>
        </authorList>
    </citation>
    <scope>NUCLEOTIDE SEQUENCE</scope>
    <source>
        <strain evidence="16">CC99</strain>
    </source>
</reference>
<dbReference type="Pfam" id="PF01312">
    <property type="entry name" value="Bac_export_2"/>
    <property type="match status" value="1"/>
</dbReference>
<comment type="function">
    <text evidence="12 13">Required for formation of the rod structure in the basal body of the flagellar apparatus. Together with FliI and FliH, may constitute the export apparatus of flagellin.</text>
</comment>
<reference evidence="16" key="2">
    <citation type="journal article" date="2016" name="Genome Announc.">
        <title>Draft Genome Sequences of Two Novel Amoeba-Resistant Intranuclear Bacteria, 'Candidatus Berkiella cookevillensis' and 'Candidatus Berkiella aquae'.</title>
        <authorList>
            <person name="Mehari Y.T."/>
            <person name="Arivett B.A."/>
            <person name="Farone A.L."/>
            <person name="Gunderson J.H."/>
            <person name="Farone M.B."/>
        </authorList>
    </citation>
    <scope>NUCLEOTIDE SEQUENCE</scope>
    <source>
        <strain evidence="16">CC99</strain>
    </source>
</reference>
<evidence type="ECO:0000256" key="14">
    <source>
        <dbReference type="SAM" id="MobiDB-lite"/>
    </source>
</evidence>
<evidence type="ECO:0000256" key="3">
    <source>
        <dbReference type="ARBA" id="ARBA00021622"/>
    </source>
</evidence>
<evidence type="ECO:0000256" key="6">
    <source>
        <dbReference type="ARBA" id="ARBA00022692"/>
    </source>
</evidence>
<keyword evidence="8 13" id="KW-0653">Protein transport</keyword>
<reference evidence="15" key="1">
    <citation type="submission" date="2015-09" db="EMBL/GenBank/DDBJ databases">
        <title>Draft Genome Sequences of Two Novel Amoeba-resistant Intranuclear Bacteria, Candidatus Berkiella cookevillensis and Candidatus Berkiella aquae.</title>
        <authorList>
            <person name="Mehari Y.T."/>
            <person name="Arivett B.A."/>
            <person name="Farone A.L."/>
            <person name="Gunderson J.H."/>
            <person name="Farone M.B."/>
        </authorList>
    </citation>
    <scope>NUCLEOTIDE SEQUENCE [LARGE SCALE GENOMIC DNA]</scope>
    <source>
        <strain evidence="15">CC99</strain>
    </source>
</reference>
<evidence type="ECO:0000256" key="10">
    <source>
        <dbReference type="ARBA" id="ARBA00023136"/>
    </source>
</evidence>
<gene>
    <name evidence="13 15" type="primary">flhB</name>
    <name evidence="15" type="ORF">CC99x_00042</name>
    <name evidence="16" type="ORF">CC99x_006700</name>
</gene>
<evidence type="ECO:0000256" key="4">
    <source>
        <dbReference type="ARBA" id="ARBA00022448"/>
    </source>
</evidence>
<name>A0A0Q9YGW9_9GAMM</name>
<evidence type="ECO:0000256" key="7">
    <source>
        <dbReference type="ARBA" id="ARBA00022795"/>
    </source>
</evidence>
<keyword evidence="5 13" id="KW-1003">Cell membrane</keyword>
<dbReference type="STRING" id="437022.CC99x_00042"/>
<accession>A0A0Q9YGW9</accession>
<comment type="subcellular location">
    <subcellularLocation>
        <location evidence="1">Cell membrane</location>
        <topology evidence="1">Multi-pass membrane protein</topology>
    </subcellularLocation>
</comment>
<keyword evidence="4 13" id="KW-0813">Transport</keyword>
<feature type="transmembrane region" description="Helical" evidence="13">
    <location>
        <begin position="36"/>
        <end position="64"/>
    </location>
</feature>
<dbReference type="Gene3D" id="6.10.250.2080">
    <property type="match status" value="1"/>
</dbReference>
<evidence type="ECO:0000256" key="11">
    <source>
        <dbReference type="ARBA" id="ARBA00023225"/>
    </source>
</evidence>
<dbReference type="RefSeq" id="WP_057622432.1">
    <property type="nucleotide sequence ID" value="NZ_LKHV02000001.1"/>
</dbReference>
<feature type="transmembrane region" description="Helical" evidence="13">
    <location>
        <begin position="149"/>
        <end position="167"/>
    </location>
</feature>
<dbReference type="PANTHER" id="PTHR30531">
    <property type="entry name" value="FLAGELLAR BIOSYNTHETIC PROTEIN FLHB"/>
    <property type="match status" value="1"/>
</dbReference>
<keyword evidence="9 13" id="KW-1133">Transmembrane helix</keyword>
<dbReference type="PATRIC" id="fig|1590042.3.peg.41"/>
<comment type="caution">
    <text evidence="15">The sequence shown here is derived from an EMBL/GenBank/DDBJ whole genome shotgun (WGS) entry which is preliminary data.</text>
</comment>
<evidence type="ECO:0000256" key="5">
    <source>
        <dbReference type="ARBA" id="ARBA00022475"/>
    </source>
</evidence>
<evidence type="ECO:0000256" key="1">
    <source>
        <dbReference type="ARBA" id="ARBA00004651"/>
    </source>
</evidence>
<dbReference type="SUPFAM" id="SSF160544">
    <property type="entry name" value="EscU C-terminal domain-like"/>
    <property type="match status" value="1"/>
</dbReference>
<dbReference type="PRINTS" id="PR00950">
    <property type="entry name" value="TYPE3IMSPROT"/>
</dbReference>
<feature type="transmembrane region" description="Helical" evidence="13">
    <location>
        <begin position="191"/>
        <end position="213"/>
    </location>
</feature>
<keyword evidence="10 13" id="KW-0472">Membrane</keyword>
<dbReference type="GO" id="GO:0005886">
    <property type="term" value="C:plasma membrane"/>
    <property type="evidence" value="ECO:0007669"/>
    <property type="project" value="UniProtKB-SubCell"/>
</dbReference>
<sequence>MSEDSQERTEEATPKRQQESKEKGVVARSKDFNTMLLLIFAGVGFLCFGNMIAVDCLKIFTIAFGAEDINVMETQAMFTILREAGSLGVSILTPFLILCVVACFLGPLLVGSINLSIQNVGLKFDRLDPIKGLSKIFSMKSMMELVKSILKLVLVSAFCILLFYMFFEEILHLSQPMVTSAIVKFFNIVEFSFFILCSSLVIISMIDVPFQIYEHHKQIKMTKQEVKDELKESDVRPEVKNKLLKIQRDISRQRMMSNVPEADVIITNPTHFAVAIKYDDKKMKAPKLLAKGADNIAEKIRQVAKHHEIPIVQIPMLSRAIYYNTEIDQEIPSRLYVACAQVLAYVYKLKMFKKGKASKPKLPTNINVPKDMVK</sequence>
<evidence type="ECO:0000256" key="9">
    <source>
        <dbReference type="ARBA" id="ARBA00022989"/>
    </source>
</evidence>
<dbReference type="EMBL" id="LKHV02000001">
    <property type="protein sequence ID" value="MCS5708597.1"/>
    <property type="molecule type" value="Genomic_DNA"/>
</dbReference>
<protein>
    <recommendedName>
        <fullName evidence="3 13">Flagellar biosynthetic protein FlhB</fullName>
    </recommendedName>
</protein>
<keyword evidence="15" id="KW-0966">Cell projection</keyword>
<evidence type="ECO:0000256" key="12">
    <source>
        <dbReference type="ARBA" id="ARBA00025078"/>
    </source>
</evidence>
<keyword evidence="11 13" id="KW-1006">Bacterial flagellum protein export</keyword>
<dbReference type="InterPro" id="IPR006135">
    <property type="entry name" value="T3SS_substrate_exporter"/>
</dbReference>
<keyword evidence="15" id="KW-0282">Flagellum</keyword>
<dbReference type="NCBIfam" id="TIGR00328">
    <property type="entry name" value="flhB"/>
    <property type="match status" value="1"/>
</dbReference>
<dbReference type="Proteomes" id="UP000051494">
    <property type="component" value="Unassembled WGS sequence"/>
</dbReference>
<evidence type="ECO:0000256" key="13">
    <source>
        <dbReference type="RuleBase" id="RU364091"/>
    </source>
</evidence>
<keyword evidence="6 13" id="KW-0812">Transmembrane</keyword>
<dbReference type="FunFam" id="3.40.1690.10:FF:000001">
    <property type="entry name" value="Flagellar biosynthetic protein FlhB"/>
    <property type="match status" value="1"/>
</dbReference>
<dbReference type="InterPro" id="IPR029025">
    <property type="entry name" value="T3SS_substrate_exporter_C"/>
</dbReference>
<evidence type="ECO:0000313" key="17">
    <source>
        <dbReference type="Proteomes" id="UP000051494"/>
    </source>
</evidence>
<comment type="similarity">
    <text evidence="2 13">Belongs to the type III secretion exporter family.</text>
</comment>
<dbReference type="EMBL" id="LKHV01000001">
    <property type="protein sequence ID" value="KRG19821.1"/>
    <property type="molecule type" value="Genomic_DNA"/>
</dbReference>
<keyword evidence="17" id="KW-1185">Reference proteome</keyword>
<feature type="transmembrane region" description="Helical" evidence="13">
    <location>
        <begin position="84"/>
        <end position="110"/>
    </location>
</feature>
<feature type="region of interest" description="Disordered" evidence="14">
    <location>
        <begin position="1"/>
        <end position="24"/>
    </location>
</feature>
<dbReference type="OrthoDB" id="9807950at2"/>
<evidence type="ECO:0000256" key="2">
    <source>
        <dbReference type="ARBA" id="ARBA00010690"/>
    </source>
</evidence>
<dbReference type="AlphaFoldDB" id="A0A0Q9YGW9"/>
<evidence type="ECO:0000256" key="8">
    <source>
        <dbReference type="ARBA" id="ARBA00022927"/>
    </source>
</evidence>
<evidence type="ECO:0000313" key="16">
    <source>
        <dbReference type="EMBL" id="MCS5708597.1"/>
    </source>
</evidence>
<dbReference type="Gene3D" id="3.40.1690.10">
    <property type="entry name" value="secretion proteins EscU"/>
    <property type="match status" value="1"/>
</dbReference>
<dbReference type="GO" id="GO:0009306">
    <property type="term" value="P:protein secretion"/>
    <property type="evidence" value="ECO:0007669"/>
    <property type="project" value="InterPro"/>
</dbReference>
<dbReference type="PANTHER" id="PTHR30531:SF12">
    <property type="entry name" value="FLAGELLAR BIOSYNTHETIC PROTEIN FLHB"/>
    <property type="match status" value="1"/>
</dbReference>
<dbReference type="InterPro" id="IPR006136">
    <property type="entry name" value="FlhB"/>
</dbReference>
<proteinExistence type="inferred from homology"/>
<organism evidence="15">
    <name type="scientific">Candidatus Berkiella cookevillensis</name>
    <dbReference type="NCBI Taxonomy" id="437022"/>
    <lineage>
        <taxon>Bacteria</taxon>
        <taxon>Pseudomonadati</taxon>
        <taxon>Pseudomonadota</taxon>
        <taxon>Gammaproteobacteria</taxon>
        <taxon>Candidatus Berkiellales</taxon>
        <taxon>Candidatus Berkiellaceae</taxon>
        <taxon>Candidatus Berkiella</taxon>
    </lineage>
</organism>
<keyword evidence="15" id="KW-0969">Cilium</keyword>
<dbReference type="GO" id="GO:0044780">
    <property type="term" value="P:bacterial-type flagellum assembly"/>
    <property type="evidence" value="ECO:0007669"/>
    <property type="project" value="InterPro"/>
</dbReference>
<keyword evidence="7 13" id="KW-1005">Bacterial flagellum biogenesis</keyword>